<dbReference type="GO" id="GO:0000724">
    <property type="term" value="P:double-strand break repair via homologous recombination"/>
    <property type="evidence" value="ECO:0007669"/>
    <property type="project" value="TreeGrafter"/>
</dbReference>
<evidence type="ECO:0000256" key="2">
    <source>
        <dbReference type="ARBA" id="ARBA00018687"/>
    </source>
</evidence>
<dbReference type="OMA" id="INSRIAC"/>
<proteinExistence type="inferred from homology"/>
<feature type="coiled-coil region" evidence="4">
    <location>
        <begin position="17"/>
        <end position="70"/>
    </location>
</feature>
<sequence>MEYEPLEIKYQKAKRFLEEQDREQKKSRMEMERLKEKIKDSLKMIKQGQNEMYEERMNILSAENKRMKRISEKDEIVSELEKIEREIKNFEIPKISETLEVKMNEKSRERIEVKKRLQRIVSEMDDISSEGQQLNHRINNYSNSLREINGVERRKLKALGPNIERAYEWIKNNQNRFNKRVFGPLAVEIKIKDSKYVDQVESSLPRNTMCMFFTFTNEDYDMLNDELNDKMQLRVPIINSSRAKEIENYKPIISNEEMERLGFEKTFLDLIEANREVLRACCDRFSWHLIPVSLKNVKNEEIEKNRKIVKYISNNALYEIKRFKYDSSKFINSIKSIQKAKLFTNFVDDKEIYDLEKKIKEAEERKKLNENRLKEILKEKEKLEIFLSEIQNSLESFQQEKLEINNLKKKFQDLQFKRNNKSRDLNNLLNEIKNLGNLQIMNKKLSKLLIERKKQISIYFSLIKDYKSKNINFIQNGLNLLHENFSSFEIEQEFLQVKNRLENSKQILENIQKDSSQAKKLALEKYNKAIELTGELNDETTECFKNFSNDANEIKGQIDALRQRTLLRDQINGSDVIQRYQRSLEIINEKSIYLSERENSLSEINKSIQEKKSAWFQKITSLVSNISNRFQLFFQELGFKGKIELSSPQDDYDKWSIDILVKFRDVEDYQILSAERQSGGEKSVSTITYLMSLQGLSHSPFRIVDEINQGMDPTNERNVHKMIVKTCTLQTNSQYFLITPKLLNNLYYNEKVTVLCVFNGPEACLQQRETSLAYYL</sequence>
<dbReference type="GO" id="GO:0030915">
    <property type="term" value="C:Smc5-Smc6 complex"/>
    <property type="evidence" value="ECO:0007669"/>
    <property type="project" value="TreeGrafter"/>
</dbReference>
<dbReference type="AlphaFoldDB" id="A0A075AMK9"/>
<name>A0A075AMK9_ROZAC</name>
<gene>
    <name evidence="5" type="ORF">O9G_003088</name>
</gene>
<evidence type="ECO:0000313" key="5">
    <source>
        <dbReference type="EMBL" id="EPZ30853.1"/>
    </source>
</evidence>
<dbReference type="GO" id="GO:0005634">
    <property type="term" value="C:nucleus"/>
    <property type="evidence" value="ECO:0007669"/>
    <property type="project" value="TreeGrafter"/>
</dbReference>
<dbReference type="SUPFAM" id="SSF52540">
    <property type="entry name" value="P-loop containing nucleoside triphosphate hydrolases"/>
    <property type="match status" value="1"/>
</dbReference>
<feature type="coiled-coil region" evidence="4">
    <location>
        <begin position="494"/>
        <end position="564"/>
    </location>
</feature>
<keyword evidence="3 4" id="KW-0175">Coiled coil</keyword>
<evidence type="ECO:0000256" key="1">
    <source>
        <dbReference type="ARBA" id="ARBA00010171"/>
    </source>
</evidence>
<evidence type="ECO:0000256" key="3">
    <source>
        <dbReference type="ARBA" id="ARBA00023054"/>
    </source>
</evidence>
<organism evidence="5 6">
    <name type="scientific">Rozella allomycis (strain CSF55)</name>
    <dbReference type="NCBI Taxonomy" id="988480"/>
    <lineage>
        <taxon>Eukaryota</taxon>
        <taxon>Fungi</taxon>
        <taxon>Fungi incertae sedis</taxon>
        <taxon>Cryptomycota</taxon>
        <taxon>Cryptomycota incertae sedis</taxon>
        <taxon>Rozella</taxon>
    </lineage>
</organism>
<dbReference type="Proteomes" id="UP000030755">
    <property type="component" value="Unassembled WGS sequence"/>
</dbReference>
<dbReference type="OrthoDB" id="10254973at2759"/>
<dbReference type="InterPro" id="IPR027417">
    <property type="entry name" value="P-loop_NTPase"/>
</dbReference>
<dbReference type="EMBL" id="KE561370">
    <property type="protein sequence ID" value="EPZ30853.1"/>
    <property type="molecule type" value="Genomic_DNA"/>
</dbReference>
<reference evidence="5 6" key="1">
    <citation type="journal article" date="2013" name="Curr. Biol.">
        <title>Shared signatures of parasitism and phylogenomics unite Cryptomycota and microsporidia.</title>
        <authorList>
            <person name="James T.Y."/>
            <person name="Pelin A."/>
            <person name="Bonen L."/>
            <person name="Ahrendt S."/>
            <person name="Sain D."/>
            <person name="Corradi N."/>
            <person name="Stajich J.E."/>
        </authorList>
    </citation>
    <scope>NUCLEOTIDE SEQUENCE [LARGE SCALE GENOMIC DNA]</scope>
    <source>
        <strain evidence="5 6">CSF55</strain>
    </source>
</reference>
<feature type="coiled-coil region" evidence="4">
    <location>
        <begin position="352"/>
        <end position="438"/>
    </location>
</feature>
<accession>A0A075AMK9</accession>
<dbReference type="Gene3D" id="3.40.50.300">
    <property type="entry name" value="P-loop containing nucleotide triphosphate hydrolases"/>
    <property type="match status" value="1"/>
</dbReference>
<keyword evidence="6" id="KW-1185">Reference proteome</keyword>
<dbReference type="PANTHER" id="PTHR45916">
    <property type="entry name" value="STRUCTURAL MAINTENANCE OF CHROMOSOMES PROTEIN 5"/>
    <property type="match status" value="1"/>
</dbReference>
<protein>
    <recommendedName>
        <fullName evidence="2">Structural maintenance of chromosomes protein 5</fullName>
    </recommendedName>
</protein>
<comment type="similarity">
    <text evidence="1">Belongs to the SMC family. SMC5 subfamily.</text>
</comment>
<dbReference type="PANTHER" id="PTHR45916:SF1">
    <property type="entry name" value="STRUCTURAL MAINTENANCE OF CHROMOSOMES PROTEIN 5"/>
    <property type="match status" value="1"/>
</dbReference>
<dbReference type="STRING" id="988480.A0A075AMK9"/>
<evidence type="ECO:0000256" key="4">
    <source>
        <dbReference type="SAM" id="Coils"/>
    </source>
</evidence>
<dbReference type="GO" id="GO:0003697">
    <property type="term" value="F:single-stranded DNA binding"/>
    <property type="evidence" value="ECO:0007669"/>
    <property type="project" value="TreeGrafter"/>
</dbReference>
<evidence type="ECO:0000313" key="6">
    <source>
        <dbReference type="Proteomes" id="UP000030755"/>
    </source>
</evidence>
<dbReference type="HOGENOM" id="CLU_023003_0_0_1"/>